<feature type="region of interest" description="Disordered" evidence="7">
    <location>
        <begin position="462"/>
        <end position="490"/>
    </location>
</feature>
<accession>A0A6A5ZF02</accession>
<evidence type="ECO:0000256" key="7">
    <source>
        <dbReference type="SAM" id="MobiDB-lite"/>
    </source>
</evidence>
<dbReference type="UniPathway" id="UPA00850"/>
<dbReference type="EMBL" id="ML977318">
    <property type="protein sequence ID" value="KAF2117785.1"/>
    <property type="molecule type" value="Genomic_DNA"/>
</dbReference>
<evidence type="ECO:0000313" key="9">
    <source>
        <dbReference type="Proteomes" id="UP000799770"/>
    </source>
</evidence>
<dbReference type="GO" id="GO:0004326">
    <property type="term" value="F:tetrahydrofolylpolyglutamate synthase activity"/>
    <property type="evidence" value="ECO:0007669"/>
    <property type="project" value="InterPro"/>
</dbReference>
<evidence type="ECO:0000256" key="6">
    <source>
        <dbReference type="ARBA" id="ARBA00022842"/>
    </source>
</evidence>
<organism evidence="8 9">
    <name type="scientific">Lophiotrema nucula</name>
    <dbReference type="NCBI Taxonomy" id="690887"/>
    <lineage>
        <taxon>Eukaryota</taxon>
        <taxon>Fungi</taxon>
        <taxon>Dikarya</taxon>
        <taxon>Ascomycota</taxon>
        <taxon>Pezizomycotina</taxon>
        <taxon>Dothideomycetes</taxon>
        <taxon>Pleosporomycetidae</taxon>
        <taxon>Pleosporales</taxon>
        <taxon>Lophiotremataceae</taxon>
        <taxon>Lophiotrema</taxon>
    </lineage>
</organism>
<dbReference type="OrthoDB" id="5212574at2759"/>
<feature type="non-terminal residue" evidence="8">
    <location>
        <position position="512"/>
    </location>
</feature>
<dbReference type="InterPro" id="IPR036565">
    <property type="entry name" value="Mur-like_cat_sf"/>
</dbReference>
<dbReference type="Gene3D" id="3.90.190.20">
    <property type="entry name" value="Mur ligase, C-terminal domain"/>
    <property type="match status" value="1"/>
</dbReference>
<dbReference type="GO" id="GO:0046872">
    <property type="term" value="F:metal ion binding"/>
    <property type="evidence" value="ECO:0007669"/>
    <property type="project" value="UniProtKB-KW"/>
</dbReference>
<keyword evidence="5" id="KW-0067">ATP-binding</keyword>
<dbReference type="SUPFAM" id="SSF53244">
    <property type="entry name" value="MurD-like peptide ligases, peptide-binding domain"/>
    <property type="match status" value="1"/>
</dbReference>
<reference evidence="8" key="1">
    <citation type="journal article" date="2020" name="Stud. Mycol.">
        <title>101 Dothideomycetes genomes: a test case for predicting lifestyles and emergence of pathogens.</title>
        <authorList>
            <person name="Haridas S."/>
            <person name="Albert R."/>
            <person name="Binder M."/>
            <person name="Bloem J."/>
            <person name="Labutti K."/>
            <person name="Salamov A."/>
            <person name="Andreopoulos B."/>
            <person name="Baker S."/>
            <person name="Barry K."/>
            <person name="Bills G."/>
            <person name="Bluhm B."/>
            <person name="Cannon C."/>
            <person name="Castanera R."/>
            <person name="Culley D."/>
            <person name="Daum C."/>
            <person name="Ezra D."/>
            <person name="Gonzalez J."/>
            <person name="Henrissat B."/>
            <person name="Kuo A."/>
            <person name="Liang C."/>
            <person name="Lipzen A."/>
            <person name="Lutzoni F."/>
            <person name="Magnuson J."/>
            <person name="Mondo S."/>
            <person name="Nolan M."/>
            <person name="Ohm R."/>
            <person name="Pangilinan J."/>
            <person name="Park H.-J."/>
            <person name="Ramirez L."/>
            <person name="Alfaro M."/>
            <person name="Sun H."/>
            <person name="Tritt A."/>
            <person name="Yoshinaga Y."/>
            <person name="Zwiers L.-H."/>
            <person name="Turgeon B."/>
            <person name="Goodwin S."/>
            <person name="Spatafora J."/>
            <person name="Crous P."/>
            <person name="Grigoriev I."/>
        </authorList>
    </citation>
    <scope>NUCLEOTIDE SEQUENCE</scope>
    <source>
        <strain evidence="8">CBS 627.86</strain>
    </source>
</reference>
<protein>
    <submittedName>
        <fullName evidence="8">Mur ligase</fullName>
    </submittedName>
</protein>
<proteinExistence type="inferred from homology"/>
<keyword evidence="4" id="KW-0547">Nucleotide-binding</keyword>
<dbReference type="InterPro" id="IPR018109">
    <property type="entry name" value="Folylpolyglutamate_synth_CS"/>
</dbReference>
<dbReference type="PANTHER" id="PTHR11136:SF0">
    <property type="entry name" value="DIHYDROFOLATE SYNTHETASE-RELATED"/>
    <property type="match status" value="1"/>
</dbReference>
<dbReference type="PANTHER" id="PTHR11136">
    <property type="entry name" value="FOLYLPOLYGLUTAMATE SYNTHASE-RELATED"/>
    <property type="match status" value="1"/>
</dbReference>
<evidence type="ECO:0000256" key="3">
    <source>
        <dbReference type="ARBA" id="ARBA00022723"/>
    </source>
</evidence>
<keyword evidence="9" id="KW-1185">Reference proteome</keyword>
<dbReference type="Proteomes" id="UP000799770">
    <property type="component" value="Unassembled WGS sequence"/>
</dbReference>
<dbReference type="AlphaFoldDB" id="A0A6A5ZF02"/>
<evidence type="ECO:0000256" key="2">
    <source>
        <dbReference type="ARBA" id="ARBA00022598"/>
    </source>
</evidence>
<comment type="similarity">
    <text evidence="1">Belongs to the folylpolyglutamate synthase family.</text>
</comment>
<dbReference type="GO" id="GO:0005739">
    <property type="term" value="C:mitochondrion"/>
    <property type="evidence" value="ECO:0007669"/>
    <property type="project" value="TreeGrafter"/>
</dbReference>
<evidence type="ECO:0000313" key="8">
    <source>
        <dbReference type="EMBL" id="KAF2117785.1"/>
    </source>
</evidence>
<gene>
    <name evidence="8" type="ORF">BDV96DRAFT_489359</name>
</gene>
<dbReference type="NCBIfam" id="TIGR01499">
    <property type="entry name" value="folC"/>
    <property type="match status" value="1"/>
</dbReference>
<name>A0A6A5ZF02_9PLEO</name>
<dbReference type="SUPFAM" id="SSF53623">
    <property type="entry name" value="MurD-like peptide ligases, catalytic domain"/>
    <property type="match status" value="1"/>
</dbReference>
<keyword evidence="3" id="KW-0479">Metal-binding</keyword>
<dbReference type="Gene3D" id="3.40.1190.10">
    <property type="entry name" value="Mur-like, catalytic domain"/>
    <property type="match status" value="1"/>
</dbReference>
<keyword evidence="2 8" id="KW-0436">Ligase</keyword>
<dbReference type="InterPro" id="IPR036615">
    <property type="entry name" value="Mur_ligase_C_dom_sf"/>
</dbReference>
<dbReference type="GO" id="GO:0008841">
    <property type="term" value="F:dihydrofolate synthase activity"/>
    <property type="evidence" value="ECO:0007669"/>
    <property type="project" value="TreeGrafter"/>
</dbReference>
<dbReference type="GO" id="GO:0005829">
    <property type="term" value="C:cytosol"/>
    <property type="evidence" value="ECO:0007669"/>
    <property type="project" value="TreeGrafter"/>
</dbReference>
<sequence length="512" mass="57808">MIQPGLERIGLLLKNVKFPWKSIHVAGTNGKGSICAYASALLTRQSIKNGRFTSPHMVDSRWDCIQINDQPVQYDEFRDVEKRFLALNEREKIGASEFEVLTATAFQLFNDQKVQVGVVEVGMGGRLDATNILNNQAVSVISKIAHDHQSFLGNTLEEIADHKAGILRPNVPYIVNPVNEWVVHEVIEGVARTVNAGPRLRGDTPELEEEVYGTEEWSKFSRTLAPFQRDNAVSAYLAFREACEAIGKTVDSSSAINGLEHKTLGGRQQTKKVKAVFGKYAKALIVDGAHNEDAASALADFLSCQPLSTKFDQQEHKRVRAKATWVLAMTQGKDPRKFLSKLLQPGDTVVTTIFNPVQGMPWVKPMDPFELLRVAKEVQTNIRGMANRAPFVHRALTTAKHLMNKDDIIIVTGSLYLVGDFLREERDYKKNNRIFDMASIDKVERRRVNGFLSDQKHELKQAERASRELKPLTNETHVKRTEKEEEENARIKLEEEIAQLDEELKQLTKREK</sequence>
<dbReference type="GO" id="GO:0005524">
    <property type="term" value="F:ATP binding"/>
    <property type="evidence" value="ECO:0007669"/>
    <property type="project" value="UniProtKB-KW"/>
</dbReference>
<dbReference type="PROSITE" id="PS01012">
    <property type="entry name" value="FOLYLPOLYGLU_SYNT_2"/>
    <property type="match status" value="1"/>
</dbReference>
<keyword evidence="6" id="KW-0460">Magnesium</keyword>
<evidence type="ECO:0000256" key="4">
    <source>
        <dbReference type="ARBA" id="ARBA00022741"/>
    </source>
</evidence>
<evidence type="ECO:0000256" key="5">
    <source>
        <dbReference type="ARBA" id="ARBA00022840"/>
    </source>
</evidence>
<evidence type="ECO:0000256" key="1">
    <source>
        <dbReference type="ARBA" id="ARBA00008276"/>
    </source>
</evidence>
<dbReference type="InterPro" id="IPR001645">
    <property type="entry name" value="Folylpolyglutamate_synth"/>
</dbReference>